<keyword evidence="2" id="KW-0288">FMN</keyword>
<dbReference type="InterPro" id="IPR050627">
    <property type="entry name" value="Nitroreductase/BluB"/>
</dbReference>
<evidence type="ECO:0000259" key="4">
    <source>
        <dbReference type="Pfam" id="PF14512"/>
    </source>
</evidence>
<dbReference type="Gene3D" id="3.40.109.10">
    <property type="entry name" value="NADH Oxidase"/>
    <property type="match status" value="1"/>
</dbReference>
<organism evidence="5 6">
    <name type="scientific">Paraclostridium bifermentans</name>
    <name type="common">Clostridium bifermentans</name>
    <dbReference type="NCBI Taxonomy" id="1490"/>
    <lineage>
        <taxon>Bacteria</taxon>
        <taxon>Bacillati</taxon>
        <taxon>Bacillota</taxon>
        <taxon>Clostridia</taxon>
        <taxon>Peptostreptococcales</taxon>
        <taxon>Peptostreptococcaceae</taxon>
        <taxon>Paraclostridium</taxon>
    </lineage>
</organism>
<evidence type="ECO:0000256" key="2">
    <source>
        <dbReference type="ARBA" id="ARBA00022643"/>
    </source>
</evidence>
<accession>A0A5P3XFJ0</accession>
<dbReference type="Proteomes" id="UP000326961">
    <property type="component" value="Chromosome"/>
</dbReference>
<protein>
    <recommendedName>
        <fullName evidence="4">Putative nitroreductase TM1586 domain-containing protein</fullName>
    </recommendedName>
</protein>
<dbReference type="InterPro" id="IPR029478">
    <property type="entry name" value="TM1586_NiRdase"/>
</dbReference>
<feature type="domain" description="Putative nitroreductase TM1586" evidence="4">
    <location>
        <begin position="5"/>
        <end position="238"/>
    </location>
</feature>
<keyword evidence="3" id="KW-0560">Oxidoreductase</keyword>
<dbReference type="AlphaFoldDB" id="A0A5P3XFJ0"/>
<evidence type="ECO:0000313" key="6">
    <source>
        <dbReference type="Proteomes" id="UP000326961"/>
    </source>
</evidence>
<dbReference type="GO" id="GO:0016491">
    <property type="term" value="F:oxidoreductase activity"/>
    <property type="evidence" value="ECO:0007669"/>
    <property type="project" value="UniProtKB-KW"/>
</dbReference>
<dbReference type="Gene3D" id="3.40.109.30">
    <property type="entry name" value="putative nitroreductase (tm1586), domain 2"/>
    <property type="match status" value="1"/>
</dbReference>
<evidence type="ECO:0000256" key="3">
    <source>
        <dbReference type="ARBA" id="ARBA00023002"/>
    </source>
</evidence>
<gene>
    <name evidence="5" type="ORF">D4A35_09200</name>
</gene>
<evidence type="ECO:0000313" key="5">
    <source>
        <dbReference type="EMBL" id="QEZ69097.1"/>
    </source>
</evidence>
<dbReference type="InterPro" id="IPR000415">
    <property type="entry name" value="Nitroreductase-like"/>
</dbReference>
<reference evidence="5 6" key="1">
    <citation type="submission" date="2018-09" db="EMBL/GenBank/DDBJ databases">
        <title>A clostridial neurotoxin that targets Anopheles mosquitoes.</title>
        <authorList>
            <person name="Contreras E."/>
            <person name="Masuyer G."/>
            <person name="Qureshi N."/>
            <person name="Chawla S."/>
            <person name="Lim H.L."/>
            <person name="Chen J."/>
            <person name="Stenmark P."/>
            <person name="Gill S."/>
        </authorList>
    </citation>
    <scope>NUCLEOTIDE SEQUENCE [LARGE SCALE GENOMIC DNA]</scope>
    <source>
        <strain evidence="5 6">Cbm</strain>
    </source>
</reference>
<dbReference type="PANTHER" id="PTHR23026:SF90">
    <property type="entry name" value="IODOTYROSINE DEIODINASE 1"/>
    <property type="match status" value="1"/>
</dbReference>
<keyword evidence="1" id="KW-0285">Flavoprotein</keyword>
<sequence>MRLQLYDAIFYRKSIKKYSTKRLSINMFEEVRNLCEDMDSLNKEIKIKAHPILKGDSLKFIIKKRHRLVAPHYIVLTVQFPEVEETEDGEGEKSAPIKYLDSVGFAGEELILKLTEMGLATSWLDDNFNKESILDFVHLEENEKPVMLIAIGFPDGNELFRKENENIDRKPMKKIAKNVDEKWTNIIECVRIAPSYKNSQPWRFYQNNGSLDIYMKKDSDENMNQVNMGIALKHFEIGCKYHNIDFEYVKLDVKDKLRKEYYISVV</sequence>
<name>A0A5P3XFJ0_PARBF</name>
<evidence type="ECO:0000256" key="1">
    <source>
        <dbReference type="ARBA" id="ARBA00022630"/>
    </source>
</evidence>
<dbReference type="EMBL" id="CP032452">
    <property type="protein sequence ID" value="QEZ69097.1"/>
    <property type="molecule type" value="Genomic_DNA"/>
</dbReference>
<dbReference type="SUPFAM" id="SSF55469">
    <property type="entry name" value="FMN-dependent nitroreductase-like"/>
    <property type="match status" value="2"/>
</dbReference>
<dbReference type="Pfam" id="PF14512">
    <property type="entry name" value="TM1586_NiRdase"/>
    <property type="match status" value="1"/>
</dbReference>
<dbReference type="PANTHER" id="PTHR23026">
    <property type="entry name" value="NADPH NITROREDUCTASE"/>
    <property type="match status" value="1"/>
</dbReference>
<proteinExistence type="predicted"/>